<sequence>MRDDRGSVSLVAVGVAGVLVTVTALACQYGAALVERHRLEGVADLGALAAANGVILGASPCARAERVAHRMGGRVEDCSVDGEEVVVEIAGRSTVFGTPRARAAAGPVQGP</sequence>
<dbReference type="PROSITE" id="PS51257">
    <property type="entry name" value="PROKAR_LIPOPROTEIN"/>
    <property type="match status" value="1"/>
</dbReference>
<reference evidence="2 3" key="1">
    <citation type="submission" date="2020-08" db="EMBL/GenBank/DDBJ databases">
        <title>Sequencing the genomes of 1000 actinobacteria strains.</title>
        <authorList>
            <person name="Klenk H.-P."/>
        </authorList>
    </citation>
    <scope>NUCLEOTIDE SEQUENCE [LARGE SCALE GENOMIC DNA]</scope>
    <source>
        <strain evidence="2 3">DSM 45084</strain>
    </source>
</reference>
<evidence type="ECO:0000313" key="3">
    <source>
        <dbReference type="Proteomes" id="UP000542674"/>
    </source>
</evidence>
<dbReference type="NCBIfam" id="TIGR03816">
    <property type="entry name" value="tadE_like_DECH"/>
    <property type="match status" value="1"/>
</dbReference>
<dbReference type="EMBL" id="JACHJS010000001">
    <property type="protein sequence ID" value="MBB4968919.1"/>
    <property type="molecule type" value="Genomic_DNA"/>
</dbReference>
<dbReference type="Pfam" id="PF13400">
    <property type="entry name" value="Tad"/>
    <property type="match status" value="1"/>
</dbReference>
<dbReference type="AlphaFoldDB" id="A0A7W7T9B5"/>
<organism evidence="2 3">
    <name type="scientific">Saccharothrix violaceirubra</name>
    <dbReference type="NCBI Taxonomy" id="413306"/>
    <lineage>
        <taxon>Bacteria</taxon>
        <taxon>Bacillati</taxon>
        <taxon>Actinomycetota</taxon>
        <taxon>Actinomycetes</taxon>
        <taxon>Pseudonocardiales</taxon>
        <taxon>Pseudonocardiaceae</taxon>
        <taxon>Saccharothrix</taxon>
    </lineage>
</organism>
<accession>A0A7W7T9B5</accession>
<dbReference type="InterPro" id="IPR028087">
    <property type="entry name" value="Tad_N"/>
</dbReference>
<name>A0A7W7T9B5_9PSEU</name>
<dbReference type="Proteomes" id="UP000542674">
    <property type="component" value="Unassembled WGS sequence"/>
</dbReference>
<protein>
    <submittedName>
        <fullName evidence="2">Secretion/DNA translocation related TadE-like protein</fullName>
    </submittedName>
</protein>
<proteinExistence type="predicted"/>
<evidence type="ECO:0000259" key="1">
    <source>
        <dbReference type="Pfam" id="PF13400"/>
    </source>
</evidence>
<comment type="caution">
    <text evidence="2">The sequence shown here is derived from an EMBL/GenBank/DDBJ whole genome shotgun (WGS) entry which is preliminary data.</text>
</comment>
<feature type="domain" description="Putative Flp pilus-assembly TadG-like N-terminal" evidence="1">
    <location>
        <begin position="6"/>
        <end position="52"/>
    </location>
</feature>
<dbReference type="RefSeq" id="WP_221447434.1">
    <property type="nucleotide sequence ID" value="NZ_BAABAI010000043.1"/>
</dbReference>
<dbReference type="InterPro" id="IPR021202">
    <property type="entry name" value="Rv3654c-like"/>
</dbReference>
<evidence type="ECO:0000313" key="2">
    <source>
        <dbReference type="EMBL" id="MBB4968919.1"/>
    </source>
</evidence>
<gene>
    <name evidence="2" type="ORF">F4559_006278</name>
</gene>
<keyword evidence="3" id="KW-1185">Reference proteome</keyword>